<dbReference type="EMBL" id="LNQE01001542">
    <property type="protein sequence ID" value="KUG15644.1"/>
    <property type="molecule type" value="Genomic_DNA"/>
</dbReference>
<accession>A0A0W8F447</accession>
<feature type="domain" description="Flavin reductase like" evidence="4">
    <location>
        <begin position="41"/>
        <end position="178"/>
    </location>
</feature>
<dbReference type="Gene3D" id="2.30.110.10">
    <property type="entry name" value="Electron Transport, Fmn-binding Protein, Chain A"/>
    <property type="match status" value="1"/>
</dbReference>
<comment type="cofactor">
    <cofactor evidence="1">
        <name>FMN</name>
        <dbReference type="ChEBI" id="CHEBI:58210"/>
    </cofactor>
</comment>
<dbReference type="SMART" id="SM00903">
    <property type="entry name" value="Flavin_Reduct"/>
    <property type="match status" value="1"/>
</dbReference>
<name>A0A0W8F447_9ZZZZ</name>
<evidence type="ECO:0000313" key="5">
    <source>
        <dbReference type="EMBL" id="KUG15644.1"/>
    </source>
</evidence>
<dbReference type="PANTHER" id="PTHR43567:SF1">
    <property type="entry name" value="FLAVOREDOXIN"/>
    <property type="match status" value="1"/>
</dbReference>
<dbReference type="InterPro" id="IPR012349">
    <property type="entry name" value="Split_barrel_FMN-bd"/>
</dbReference>
<dbReference type="AlphaFoldDB" id="A0A0W8F447"/>
<dbReference type="InterPro" id="IPR052174">
    <property type="entry name" value="Flavoredoxin"/>
</dbReference>
<evidence type="ECO:0000259" key="4">
    <source>
        <dbReference type="SMART" id="SM00903"/>
    </source>
</evidence>
<sequence length="221" mass="24400">MEDHDGNCYVLLLRYTSIPPGSAGQRSEMNPMEKISAGKNIFPFPMPVTLLGANVHGKANFMALGWVSRVNANPPMIGCGVGRHHFTVGGIKENKTFSINVPDRSLLEKVDYCGIVSGENADKAGLFSVFYGDLKTAPMIRECPVCLECRLVQAVNYPTNEFFIGEIVGSYTDERYLTEGKPDMKKIDPILLTMPDNRYWTLGEYAGDAWSIGKKLPRTGV</sequence>
<dbReference type="Pfam" id="PF01613">
    <property type="entry name" value="Flavin_Reduct"/>
    <property type="match status" value="1"/>
</dbReference>
<comment type="caution">
    <text evidence="5">The sequence shown here is derived from an EMBL/GenBank/DDBJ whole genome shotgun (WGS) entry which is preliminary data.</text>
</comment>
<evidence type="ECO:0000256" key="2">
    <source>
        <dbReference type="ARBA" id="ARBA00022630"/>
    </source>
</evidence>
<protein>
    <submittedName>
        <fullName evidence="5">Flavoredoxin</fullName>
    </submittedName>
</protein>
<dbReference type="GO" id="GO:0010181">
    <property type="term" value="F:FMN binding"/>
    <property type="evidence" value="ECO:0007669"/>
    <property type="project" value="InterPro"/>
</dbReference>
<keyword evidence="2" id="KW-0285">Flavoprotein</keyword>
<proteinExistence type="inferred from homology"/>
<evidence type="ECO:0000256" key="1">
    <source>
        <dbReference type="ARBA" id="ARBA00001917"/>
    </source>
</evidence>
<dbReference type="PANTHER" id="PTHR43567">
    <property type="entry name" value="FLAVOREDOXIN-RELATED-RELATED"/>
    <property type="match status" value="1"/>
</dbReference>
<dbReference type="InterPro" id="IPR002563">
    <property type="entry name" value="Flavin_Rdtase-like_dom"/>
</dbReference>
<organism evidence="5">
    <name type="scientific">hydrocarbon metagenome</name>
    <dbReference type="NCBI Taxonomy" id="938273"/>
    <lineage>
        <taxon>unclassified sequences</taxon>
        <taxon>metagenomes</taxon>
        <taxon>ecological metagenomes</taxon>
    </lineage>
</organism>
<evidence type="ECO:0000256" key="3">
    <source>
        <dbReference type="ARBA" id="ARBA00038054"/>
    </source>
</evidence>
<comment type="similarity">
    <text evidence="3">Belongs to the flavoredoxin family.</text>
</comment>
<gene>
    <name evidence="5" type="ORF">ASZ90_014689</name>
</gene>
<dbReference type="SUPFAM" id="SSF50475">
    <property type="entry name" value="FMN-binding split barrel"/>
    <property type="match status" value="1"/>
</dbReference>
<reference evidence="5" key="1">
    <citation type="journal article" date="2015" name="Proc. Natl. Acad. Sci. U.S.A.">
        <title>Networks of energetic and metabolic interactions define dynamics in microbial communities.</title>
        <authorList>
            <person name="Embree M."/>
            <person name="Liu J.K."/>
            <person name="Al-Bassam M.M."/>
            <person name="Zengler K."/>
        </authorList>
    </citation>
    <scope>NUCLEOTIDE SEQUENCE</scope>
</reference>